<dbReference type="OrthoDB" id="7829639at2759"/>
<keyword evidence="2" id="KW-1185">Reference proteome</keyword>
<evidence type="ECO:0000313" key="1">
    <source>
        <dbReference type="EMBL" id="EDV30946.1"/>
    </source>
</evidence>
<dbReference type="Proteomes" id="UP000007801">
    <property type="component" value="Unassembled WGS sequence"/>
</dbReference>
<dbReference type="KEGG" id="dan:6497606"/>
<name>B3MMK0_DROAN</name>
<dbReference type="GeneID" id="6497606"/>
<gene>
    <name evidence="1" type="primary">Dana\GF14787</name>
    <name evidence="1" type="synonym">dana_GLEANR_15553</name>
    <name evidence="1" type="ORF">GF14787</name>
</gene>
<dbReference type="AlphaFoldDB" id="B3MMK0"/>
<evidence type="ECO:0000313" key="2">
    <source>
        <dbReference type="Proteomes" id="UP000007801"/>
    </source>
</evidence>
<protein>
    <submittedName>
        <fullName evidence="1">Uncharacterized protein</fullName>
    </submittedName>
</protein>
<dbReference type="PhylomeDB" id="B3MMK0"/>
<proteinExistence type="predicted"/>
<dbReference type="OMA" id="PSALFYC"/>
<dbReference type="InParanoid" id="B3MMK0"/>
<dbReference type="eggNOG" id="ENOG502T8E1">
    <property type="taxonomic scope" value="Eukaryota"/>
</dbReference>
<dbReference type="HOGENOM" id="CLU_2029073_0_0_1"/>
<accession>B3MMK0</accession>
<dbReference type="EMBL" id="CH902620">
    <property type="protein sequence ID" value="EDV30946.1"/>
    <property type="molecule type" value="Genomic_DNA"/>
</dbReference>
<sequence>MKVYDEVVFMDQLLHYRCVASQIEETRQTWQKRSSWFPAAQREHYSRYAEIYNESIEQYGADRFKFYSKRNRLNGQFKASKIGKEDSEVKDRLIPMDHLKGYRVPLTTNATYGRVKPSALFYCFAKQVSI</sequence>
<organism evidence="1 2">
    <name type="scientific">Drosophila ananassae</name>
    <name type="common">Fruit fly</name>
    <dbReference type="NCBI Taxonomy" id="7217"/>
    <lineage>
        <taxon>Eukaryota</taxon>
        <taxon>Metazoa</taxon>
        <taxon>Ecdysozoa</taxon>
        <taxon>Arthropoda</taxon>
        <taxon>Hexapoda</taxon>
        <taxon>Insecta</taxon>
        <taxon>Pterygota</taxon>
        <taxon>Neoptera</taxon>
        <taxon>Endopterygota</taxon>
        <taxon>Diptera</taxon>
        <taxon>Brachycera</taxon>
        <taxon>Muscomorpha</taxon>
        <taxon>Ephydroidea</taxon>
        <taxon>Drosophilidae</taxon>
        <taxon>Drosophila</taxon>
        <taxon>Sophophora</taxon>
    </lineage>
</organism>
<reference evidence="1 2" key="1">
    <citation type="journal article" date="2007" name="Nature">
        <title>Evolution of genes and genomes on the Drosophila phylogeny.</title>
        <authorList>
            <consortium name="Drosophila 12 Genomes Consortium"/>
            <person name="Clark A.G."/>
            <person name="Eisen M.B."/>
            <person name="Smith D.R."/>
            <person name="Bergman C.M."/>
            <person name="Oliver B."/>
            <person name="Markow T.A."/>
            <person name="Kaufman T.C."/>
            <person name="Kellis M."/>
            <person name="Gelbart W."/>
            <person name="Iyer V.N."/>
            <person name="Pollard D.A."/>
            <person name="Sackton T.B."/>
            <person name="Larracuente A.M."/>
            <person name="Singh N.D."/>
            <person name="Abad J.P."/>
            <person name="Abt D.N."/>
            <person name="Adryan B."/>
            <person name="Aguade M."/>
            <person name="Akashi H."/>
            <person name="Anderson W.W."/>
            <person name="Aquadro C.F."/>
            <person name="Ardell D.H."/>
            <person name="Arguello R."/>
            <person name="Artieri C.G."/>
            <person name="Barbash D.A."/>
            <person name="Barker D."/>
            <person name="Barsanti P."/>
            <person name="Batterham P."/>
            <person name="Batzoglou S."/>
            <person name="Begun D."/>
            <person name="Bhutkar A."/>
            <person name="Blanco E."/>
            <person name="Bosak S.A."/>
            <person name="Bradley R.K."/>
            <person name="Brand A.D."/>
            <person name="Brent M.R."/>
            <person name="Brooks A.N."/>
            <person name="Brown R.H."/>
            <person name="Butlin R.K."/>
            <person name="Caggese C."/>
            <person name="Calvi B.R."/>
            <person name="Bernardo de Carvalho A."/>
            <person name="Caspi A."/>
            <person name="Castrezana S."/>
            <person name="Celniker S.E."/>
            <person name="Chang J.L."/>
            <person name="Chapple C."/>
            <person name="Chatterji S."/>
            <person name="Chinwalla A."/>
            <person name="Civetta A."/>
            <person name="Clifton S.W."/>
            <person name="Comeron J.M."/>
            <person name="Costello J.C."/>
            <person name="Coyne J.A."/>
            <person name="Daub J."/>
            <person name="David R.G."/>
            <person name="Delcher A.L."/>
            <person name="Delehaunty K."/>
            <person name="Do C.B."/>
            <person name="Ebling H."/>
            <person name="Edwards K."/>
            <person name="Eickbush T."/>
            <person name="Evans J.D."/>
            <person name="Filipski A."/>
            <person name="Findeiss S."/>
            <person name="Freyhult E."/>
            <person name="Fulton L."/>
            <person name="Fulton R."/>
            <person name="Garcia A.C."/>
            <person name="Gardiner A."/>
            <person name="Garfield D.A."/>
            <person name="Garvin B.E."/>
            <person name="Gibson G."/>
            <person name="Gilbert D."/>
            <person name="Gnerre S."/>
            <person name="Godfrey J."/>
            <person name="Good R."/>
            <person name="Gotea V."/>
            <person name="Gravely B."/>
            <person name="Greenberg A.J."/>
            <person name="Griffiths-Jones S."/>
            <person name="Gross S."/>
            <person name="Guigo R."/>
            <person name="Gustafson E.A."/>
            <person name="Haerty W."/>
            <person name="Hahn M.W."/>
            <person name="Halligan D.L."/>
            <person name="Halpern A.L."/>
            <person name="Halter G.M."/>
            <person name="Han M.V."/>
            <person name="Heger A."/>
            <person name="Hillier L."/>
            <person name="Hinrichs A.S."/>
            <person name="Holmes I."/>
            <person name="Hoskins R.A."/>
            <person name="Hubisz M.J."/>
            <person name="Hultmark D."/>
            <person name="Huntley M.A."/>
            <person name="Jaffe D.B."/>
            <person name="Jagadeeshan S."/>
            <person name="Jeck W.R."/>
            <person name="Johnson J."/>
            <person name="Jones C.D."/>
            <person name="Jordan W.C."/>
            <person name="Karpen G.H."/>
            <person name="Kataoka E."/>
            <person name="Keightley P.D."/>
            <person name="Kheradpour P."/>
            <person name="Kirkness E.F."/>
            <person name="Koerich L.B."/>
            <person name="Kristiansen K."/>
            <person name="Kudrna D."/>
            <person name="Kulathinal R.J."/>
            <person name="Kumar S."/>
            <person name="Kwok R."/>
            <person name="Lander E."/>
            <person name="Langley C.H."/>
            <person name="Lapoint R."/>
            <person name="Lazzaro B.P."/>
            <person name="Lee S.J."/>
            <person name="Levesque L."/>
            <person name="Li R."/>
            <person name="Lin C.F."/>
            <person name="Lin M.F."/>
            <person name="Lindblad-Toh K."/>
            <person name="Llopart A."/>
            <person name="Long M."/>
            <person name="Low L."/>
            <person name="Lozovsky E."/>
            <person name="Lu J."/>
            <person name="Luo M."/>
            <person name="Machado C.A."/>
            <person name="Makalowski W."/>
            <person name="Marzo M."/>
            <person name="Matsuda M."/>
            <person name="Matzkin L."/>
            <person name="McAllister B."/>
            <person name="McBride C.S."/>
            <person name="McKernan B."/>
            <person name="McKernan K."/>
            <person name="Mendez-Lago M."/>
            <person name="Minx P."/>
            <person name="Mollenhauer M.U."/>
            <person name="Montooth K."/>
            <person name="Mount S.M."/>
            <person name="Mu X."/>
            <person name="Myers E."/>
            <person name="Negre B."/>
            <person name="Newfeld S."/>
            <person name="Nielsen R."/>
            <person name="Noor M.A."/>
            <person name="O'Grady P."/>
            <person name="Pachter L."/>
            <person name="Papaceit M."/>
            <person name="Parisi M.J."/>
            <person name="Parisi M."/>
            <person name="Parts L."/>
            <person name="Pedersen J.S."/>
            <person name="Pesole G."/>
            <person name="Phillippy A.M."/>
            <person name="Ponting C.P."/>
            <person name="Pop M."/>
            <person name="Porcelli D."/>
            <person name="Powell J.R."/>
            <person name="Prohaska S."/>
            <person name="Pruitt K."/>
            <person name="Puig M."/>
            <person name="Quesneville H."/>
            <person name="Ram K.R."/>
            <person name="Rand D."/>
            <person name="Rasmussen M.D."/>
            <person name="Reed L.K."/>
            <person name="Reenan R."/>
            <person name="Reily A."/>
            <person name="Remington K.A."/>
            <person name="Rieger T.T."/>
            <person name="Ritchie M.G."/>
            <person name="Robin C."/>
            <person name="Rogers Y.H."/>
            <person name="Rohde C."/>
            <person name="Rozas J."/>
            <person name="Rubenfield M.J."/>
            <person name="Ruiz A."/>
            <person name="Russo S."/>
            <person name="Salzberg S.L."/>
            <person name="Sanchez-Gracia A."/>
            <person name="Saranga D.J."/>
            <person name="Sato H."/>
            <person name="Schaeffer S.W."/>
            <person name="Schatz M.C."/>
            <person name="Schlenke T."/>
            <person name="Schwartz R."/>
            <person name="Segarra C."/>
            <person name="Singh R.S."/>
            <person name="Sirot L."/>
            <person name="Sirota M."/>
            <person name="Sisneros N.B."/>
            <person name="Smith C.D."/>
            <person name="Smith T.F."/>
            <person name="Spieth J."/>
            <person name="Stage D.E."/>
            <person name="Stark A."/>
            <person name="Stephan W."/>
            <person name="Strausberg R.L."/>
            <person name="Strempel S."/>
            <person name="Sturgill D."/>
            <person name="Sutton G."/>
            <person name="Sutton G.G."/>
            <person name="Tao W."/>
            <person name="Teichmann S."/>
            <person name="Tobari Y.N."/>
            <person name="Tomimura Y."/>
            <person name="Tsolas J.M."/>
            <person name="Valente V.L."/>
            <person name="Venter E."/>
            <person name="Venter J.C."/>
            <person name="Vicario S."/>
            <person name="Vieira F.G."/>
            <person name="Vilella A.J."/>
            <person name="Villasante A."/>
            <person name="Walenz B."/>
            <person name="Wang J."/>
            <person name="Wasserman M."/>
            <person name="Watts T."/>
            <person name="Wilson D."/>
            <person name="Wilson R.K."/>
            <person name="Wing R.A."/>
            <person name="Wolfner M.F."/>
            <person name="Wong A."/>
            <person name="Wong G.K."/>
            <person name="Wu C.I."/>
            <person name="Wu G."/>
            <person name="Yamamoto D."/>
            <person name="Yang H.P."/>
            <person name="Yang S.P."/>
            <person name="Yorke J.A."/>
            <person name="Yoshida K."/>
            <person name="Zdobnov E."/>
            <person name="Zhang P."/>
            <person name="Zhang Y."/>
            <person name="Zimin A.V."/>
            <person name="Baldwin J."/>
            <person name="Abdouelleil A."/>
            <person name="Abdulkadir J."/>
            <person name="Abebe A."/>
            <person name="Abera B."/>
            <person name="Abreu J."/>
            <person name="Acer S.C."/>
            <person name="Aftuck L."/>
            <person name="Alexander A."/>
            <person name="An P."/>
            <person name="Anderson E."/>
            <person name="Anderson S."/>
            <person name="Arachi H."/>
            <person name="Azer M."/>
            <person name="Bachantsang P."/>
            <person name="Barry A."/>
            <person name="Bayul T."/>
            <person name="Berlin A."/>
            <person name="Bessette D."/>
            <person name="Bloom T."/>
            <person name="Blye J."/>
            <person name="Boguslavskiy L."/>
            <person name="Bonnet C."/>
            <person name="Boukhgalter B."/>
            <person name="Bourzgui I."/>
            <person name="Brown A."/>
            <person name="Cahill P."/>
            <person name="Channer S."/>
            <person name="Cheshatsang Y."/>
            <person name="Chuda L."/>
            <person name="Citroen M."/>
            <person name="Collymore A."/>
            <person name="Cooke P."/>
            <person name="Costello M."/>
            <person name="D'Aco K."/>
            <person name="Daza R."/>
            <person name="De Haan G."/>
            <person name="DeGray S."/>
            <person name="DeMaso C."/>
            <person name="Dhargay N."/>
            <person name="Dooley K."/>
            <person name="Dooley E."/>
            <person name="Doricent M."/>
            <person name="Dorje P."/>
            <person name="Dorjee K."/>
            <person name="Dupes A."/>
            <person name="Elong R."/>
            <person name="Falk J."/>
            <person name="Farina A."/>
            <person name="Faro S."/>
            <person name="Ferguson D."/>
            <person name="Fisher S."/>
            <person name="Foley C.D."/>
            <person name="Franke A."/>
            <person name="Friedrich D."/>
            <person name="Gadbois L."/>
            <person name="Gearin G."/>
            <person name="Gearin C.R."/>
            <person name="Giannoukos G."/>
            <person name="Goode T."/>
            <person name="Graham J."/>
            <person name="Grandbois E."/>
            <person name="Grewal S."/>
            <person name="Gyaltsen K."/>
            <person name="Hafez N."/>
            <person name="Hagos B."/>
            <person name="Hall J."/>
            <person name="Henson C."/>
            <person name="Hollinger A."/>
            <person name="Honan T."/>
            <person name="Huard M.D."/>
            <person name="Hughes L."/>
            <person name="Hurhula B."/>
            <person name="Husby M.E."/>
            <person name="Kamat A."/>
            <person name="Kanga B."/>
            <person name="Kashin S."/>
            <person name="Khazanovich D."/>
            <person name="Kisner P."/>
            <person name="Lance K."/>
            <person name="Lara M."/>
            <person name="Lee W."/>
            <person name="Lennon N."/>
            <person name="Letendre F."/>
            <person name="LeVine R."/>
            <person name="Lipovsky A."/>
            <person name="Liu X."/>
            <person name="Liu J."/>
            <person name="Liu S."/>
            <person name="Lokyitsang T."/>
            <person name="Lokyitsang Y."/>
            <person name="Lubonja R."/>
            <person name="Lui A."/>
            <person name="MacDonald P."/>
            <person name="Magnisalis V."/>
            <person name="Maru K."/>
            <person name="Matthews C."/>
            <person name="McCusker W."/>
            <person name="McDonough S."/>
            <person name="Mehta T."/>
            <person name="Meldrim J."/>
            <person name="Meneus L."/>
            <person name="Mihai O."/>
            <person name="Mihalev A."/>
            <person name="Mihova T."/>
            <person name="Mittelman R."/>
            <person name="Mlenga V."/>
            <person name="Montmayeur A."/>
            <person name="Mulrain L."/>
            <person name="Navidi A."/>
            <person name="Naylor J."/>
            <person name="Negash T."/>
            <person name="Nguyen T."/>
            <person name="Nguyen N."/>
            <person name="Nicol R."/>
            <person name="Norbu C."/>
            <person name="Norbu N."/>
            <person name="Novod N."/>
            <person name="O'Neill B."/>
            <person name="Osman S."/>
            <person name="Markiewicz E."/>
            <person name="Oyono O.L."/>
            <person name="Patti C."/>
            <person name="Phunkhang P."/>
            <person name="Pierre F."/>
            <person name="Priest M."/>
            <person name="Raghuraman S."/>
            <person name="Rege F."/>
            <person name="Reyes R."/>
            <person name="Rise C."/>
            <person name="Rogov P."/>
            <person name="Ross K."/>
            <person name="Ryan E."/>
            <person name="Settipalli S."/>
            <person name="Shea T."/>
            <person name="Sherpa N."/>
            <person name="Shi L."/>
            <person name="Shih D."/>
            <person name="Sparrow T."/>
            <person name="Spaulding J."/>
            <person name="Stalker J."/>
            <person name="Stange-Thomann N."/>
            <person name="Stavropoulos S."/>
            <person name="Stone C."/>
            <person name="Strader C."/>
            <person name="Tesfaye S."/>
            <person name="Thomson T."/>
            <person name="Thoulutsang Y."/>
            <person name="Thoulutsang D."/>
            <person name="Topham K."/>
            <person name="Topping I."/>
            <person name="Tsamla T."/>
            <person name="Vassiliev H."/>
            <person name="Vo A."/>
            <person name="Wangchuk T."/>
            <person name="Wangdi T."/>
            <person name="Weiand M."/>
            <person name="Wilkinson J."/>
            <person name="Wilson A."/>
            <person name="Yadav S."/>
            <person name="Young G."/>
            <person name="Yu Q."/>
            <person name="Zembek L."/>
            <person name="Zhong D."/>
            <person name="Zimmer A."/>
            <person name="Zwirko Z."/>
            <person name="Jaffe D.B."/>
            <person name="Alvarez P."/>
            <person name="Brockman W."/>
            <person name="Butler J."/>
            <person name="Chin C."/>
            <person name="Gnerre S."/>
            <person name="Grabherr M."/>
            <person name="Kleber M."/>
            <person name="Mauceli E."/>
            <person name="MacCallum I."/>
        </authorList>
    </citation>
    <scope>NUCLEOTIDE SEQUENCE [LARGE SCALE GENOMIC DNA]</scope>
    <source>
        <strain evidence="2">Tucson 14024-0371.13</strain>
    </source>
</reference>